<dbReference type="Gene3D" id="3.40.50.2000">
    <property type="entry name" value="Glycogen Phosphorylase B"/>
    <property type="match status" value="2"/>
</dbReference>
<dbReference type="InterPro" id="IPR003331">
    <property type="entry name" value="UDP_GlcNAc_Epimerase_2_dom"/>
</dbReference>
<dbReference type="PANTHER" id="PTHR43174">
    <property type="entry name" value="UDP-N-ACETYLGLUCOSAMINE 2-EPIMERASE"/>
    <property type="match status" value="1"/>
</dbReference>
<dbReference type="RefSeq" id="WP_089833238.1">
    <property type="nucleotide sequence ID" value="NZ_BJWI01000035.1"/>
</dbReference>
<evidence type="ECO:0000313" key="7">
    <source>
        <dbReference type="EMBL" id="GEM02405.1"/>
    </source>
</evidence>
<dbReference type="FunFam" id="3.40.50.2000:FF:000043">
    <property type="entry name" value="UDP-N-acetylglucosamine 2-epimerase"/>
    <property type="match status" value="1"/>
</dbReference>
<feature type="domain" description="UDP-N-acetylglucosamine 2-epimerase" evidence="6">
    <location>
        <begin position="29"/>
        <end position="366"/>
    </location>
</feature>
<evidence type="ECO:0000313" key="10">
    <source>
        <dbReference type="Proteomes" id="UP000321547"/>
    </source>
</evidence>
<dbReference type="NCBIfam" id="TIGR00236">
    <property type="entry name" value="wecB"/>
    <property type="match status" value="1"/>
</dbReference>
<dbReference type="EMBL" id="FOXC01000036">
    <property type="protein sequence ID" value="SFP63236.1"/>
    <property type="molecule type" value="Genomic_DNA"/>
</dbReference>
<comment type="similarity">
    <text evidence="2 5">Belongs to the UDP-N-acetylglucosamine 2-epimerase family.</text>
</comment>
<protein>
    <recommendedName>
        <fullName evidence="3">UDP-N-acetylglucosamine 2-epimerase (non-hydrolyzing)</fullName>
        <ecNumber evidence="3">5.1.3.14</ecNumber>
    </recommendedName>
    <alternativeName>
        <fullName evidence="4">UDP-GlcNAc-2-epimerase</fullName>
    </alternativeName>
</protein>
<evidence type="ECO:0000256" key="5">
    <source>
        <dbReference type="RuleBase" id="RU003513"/>
    </source>
</evidence>
<dbReference type="EMBL" id="BJWI01000035">
    <property type="protein sequence ID" value="GEM02405.1"/>
    <property type="molecule type" value="Genomic_DNA"/>
</dbReference>
<dbReference type="Proteomes" id="UP000242243">
    <property type="component" value="Unassembled WGS sequence"/>
</dbReference>
<keyword evidence="1 5" id="KW-0413">Isomerase</keyword>
<reference evidence="7 10" key="2">
    <citation type="submission" date="2019-07" db="EMBL/GenBank/DDBJ databases">
        <title>Whole genome shotgun sequence of Halolactibacillus halophilus NBRC 100868.</title>
        <authorList>
            <person name="Hosoyama A."/>
            <person name="Uohara A."/>
            <person name="Ohji S."/>
            <person name="Ichikawa N."/>
        </authorList>
    </citation>
    <scope>NUCLEOTIDE SEQUENCE [LARGE SCALE GENOMIC DNA]</scope>
    <source>
        <strain evidence="7 10">NBRC 100868</strain>
    </source>
</reference>
<dbReference type="EC" id="5.1.3.14" evidence="3"/>
<gene>
    <name evidence="7" type="ORF">HHA03_19370</name>
    <name evidence="8" type="ORF">SAMN05421839_1361</name>
</gene>
<evidence type="ECO:0000313" key="9">
    <source>
        <dbReference type="Proteomes" id="UP000242243"/>
    </source>
</evidence>
<proteinExistence type="inferred from homology"/>
<dbReference type="OrthoDB" id="9803238at2"/>
<accession>A0A1I5RZ04</accession>
<name>A0A1I5RZ04_9BACI</name>
<dbReference type="InterPro" id="IPR029767">
    <property type="entry name" value="WecB-like"/>
</dbReference>
<evidence type="ECO:0000256" key="4">
    <source>
        <dbReference type="ARBA" id="ARBA00079400"/>
    </source>
</evidence>
<sequence>MKKKIKVMPVFGTRPEAIKMAPLVLELQKRSDEFDTIVTVTAQHREMLDQVLDIFEITPTYDLNIMKQNQTLAEVTTRALVGLDEVIKEAQPDIVLAHGDTTTTFAASLAAYYNQVAVGHVEAGLRTWNKYSPYPEEMNRQLTGVMADLHFAPTAQSRDNLRTENKQDEYIYITGNTAIDALKTTVSDDYTHPMLDRIGDKRLVLMTAHRRENLGENMGQMFRAIRRLADTHADIHVVYPVHLNPKVQEKANEILGNHDRIDLIKPLDVVDFHNFAARATLILTDSGGVQEEAPSLGVPVLVLRDTTERPEGVKSGTLKLTGTDEDTIYNEAHLLLSDKQAYDKMAKASNPYGDGLASQRICEAIESYFDPSKQKPASFEVK</sequence>
<evidence type="ECO:0000313" key="8">
    <source>
        <dbReference type="EMBL" id="SFP63236.1"/>
    </source>
</evidence>
<dbReference type="SUPFAM" id="SSF53756">
    <property type="entry name" value="UDP-Glycosyltransferase/glycogen phosphorylase"/>
    <property type="match status" value="1"/>
</dbReference>
<dbReference type="Pfam" id="PF02350">
    <property type="entry name" value="Epimerase_2"/>
    <property type="match status" value="1"/>
</dbReference>
<evidence type="ECO:0000256" key="1">
    <source>
        <dbReference type="ARBA" id="ARBA00023235"/>
    </source>
</evidence>
<dbReference type="AlphaFoldDB" id="A0A1I5RZ04"/>
<evidence type="ECO:0000256" key="3">
    <source>
        <dbReference type="ARBA" id="ARBA00038858"/>
    </source>
</evidence>
<evidence type="ECO:0000259" key="6">
    <source>
        <dbReference type="Pfam" id="PF02350"/>
    </source>
</evidence>
<dbReference type="GO" id="GO:0008761">
    <property type="term" value="F:UDP-N-acetylglucosamine 2-epimerase activity"/>
    <property type="evidence" value="ECO:0007669"/>
    <property type="project" value="UniProtKB-EC"/>
</dbReference>
<dbReference type="CDD" id="cd03786">
    <property type="entry name" value="GTB_UDP-GlcNAc_2-Epimerase"/>
    <property type="match status" value="1"/>
</dbReference>
<organism evidence="8 9">
    <name type="scientific">Halolactibacillus halophilus</name>
    <dbReference type="NCBI Taxonomy" id="306540"/>
    <lineage>
        <taxon>Bacteria</taxon>
        <taxon>Bacillati</taxon>
        <taxon>Bacillota</taxon>
        <taxon>Bacilli</taxon>
        <taxon>Bacillales</taxon>
        <taxon>Bacillaceae</taxon>
        <taxon>Halolactibacillus</taxon>
    </lineage>
</organism>
<keyword evidence="10" id="KW-1185">Reference proteome</keyword>
<dbReference type="PANTHER" id="PTHR43174:SF2">
    <property type="entry name" value="UDP-N-ACETYLGLUCOSAMINE 2-EPIMERASE"/>
    <property type="match status" value="1"/>
</dbReference>
<dbReference type="Proteomes" id="UP000321547">
    <property type="component" value="Unassembled WGS sequence"/>
</dbReference>
<reference evidence="8 9" key="1">
    <citation type="submission" date="2016-10" db="EMBL/GenBank/DDBJ databases">
        <authorList>
            <person name="de Groot N.N."/>
        </authorList>
    </citation>
    <scope>NUCLEOTIDE SEQUENCE [LARGE SCALE GENOMIC DNA]</scope>
    <source>
        <strain evidence="8 9">DSM 17073</strain>
    </source>
</reference>
<dbReference type="STRING" id="306540.SAMN05421839_1361"/>
<evidence type="ECO:0000256" key="2">
    <source>
        <dbReference type="ARBA" id="ARBA00038209"/>
    </source>
</evidence>